<evidence type="ECO:0000313" key="2">
    <source>
        <dbReference type="EMBL" id="NDL65792.1"/>
    </source>
</evidence>
<feature type="region of interest" description="Disordered" evidence="1">
    <location>
        <begin position="1"/>
        <end position="20"/>
    </location>
</feature>
<keyword evidence="3" id="KW-1185">Reference proteome</keyword>
<evidence type="ECO:0000256" key="1">
    <source>
        <dbReference type="SAM" id="MobiDB-lite"/>
    </source>
</evidence>
<name>A0A845SR08_9GAMM</name>
<comment type="caution">
    <text evidence="2">The sequence shown here is derived from an EMBL/GenBank/DDBJ whole genome shotgun (WGS) entry which is preliminary data.</text>
</comment>
<proteinExistence type="predicted"/>
<accession>A0A845SR08</accession>
<dbReference type="EMBL" id="WUBS01000022">
    <property type="protein sequence ID" value="NDL65792.1"/>
    <property type="molecule type" value="Genomic_DNA"/>
</dbReference>
<protein>
    <submittedName>
        <fullName evidence="2">Uncharacterized protein</fullName>
    </submittedName>
</protein>
<evidence type="ECO:0000313" key="3">
    <source>
        <dbReference type="Proteomes" id="UP000461443"/>
    </source>
</evidence>
<reference evidence="2 3" key="2">
    <citation type="submission" date="2020-02" db="EMBL/GenBank/DDBJ databases">
        <title>The new genus of Enterobacteriales.</title>
        <authorList>
            <person name="Kim I.S."/>
        </authorList>
    </citation>
    <scope>NUCLEOTIDE SEQUENCE [LARGE SCALE GENOMIC DNA]</scope>
    <source>
        <strain evidence="2 3">SAP-6</strain>
    </source>
</reference>
<dbReference type="RefSeq" id="WP_162368503.1">
    <property type="nucleotide sequence ID" value="NZ_WUBS01000022.1"/>
</dbReference>
<dbReference type="AlphaFoldDB" id="A0A845SR08"/>
<gene>
    <name evidence="2" type="ORF">GRH90_23955</name>
</gene>
<dbReference type="Proteomes" id="UP000461443">
    <property type="component" value="Unassembled WGS sequence"/>
</dbReference>
<sequence>MHDDGIWINSNGRGHDTPVGKKQQQAVKIKVLQPGFSFWRQKTSPSAFLQINCAALQRFDRNNSTMLAIITATSETLLKRFSDIVRAEAQTISLLLFITAETIQLSTSEERYV</sequence>
<organism evidence="2 3">
    <name type="scientific">Acerihabitans arboris</name>
    <dbReference type="NCBI Taxonomy" id="2691583"/>
    <lineage>
        <taxon>Bacteria</taxon>
        <taxon>Pseudomonadati</taxon>
        <taxon>Pseudomonadota</taxon>
        <taxon>Gammaproteobacteria</taxon>
        <taxon>Enterobacterales</taxon>
        <taxon>Pectobacteriaceae</taxon>
        <taxon>Acerihabitans</taxon>
    </lineage>
</organism>
<reference evidence="2 3" key="1">
    <citation type="submission" date="2019-12" db="EMBL/GenBank/DDBJ databases">
        <authorList>
            <person name="Lee S.D."/>
        </authorList>
    </citation>
    <scope>NUCLEOTIDE SEQUENCE [LARGE SCALE GENOMIC DNA]</scope>
    <source>
        <strain evidence="2 3">SAP-6</strain>
    </source>
</reference>